<evidence type="ECO:0000313" key="4">
    <source>
        <dbReference type="Proteomes" id="UP000254000"/>
    </source>
</evidence>
<dbReference type="Proteomes" id="UP000254000">
    <property type="component" value="Unassembled WGS sequence"/>
</dbReference>
<dbReference type="EMBL" id="PPTS01000010">
    <property type="protein sequence ID" value="RDB62121.1"/>
    <property type="molecule type" value="Genomic_DNA"/>
</dbReference>
<dbReference type="PANTHER" id="PTHR42663:SF6">
    <property type="entry name" value="HYDROLASE C777.06C-RELATED"/>
    <property type="match status" value="1"/>
</dbReference>
<dbReference type="SMART" id="SM00849">
    <property type="entry name" value="Lactamase_B"/>
    <property type="match status" value="1"/>
</dbReference>
<gene>
    <name evidence="3" type="ORF">C1877_13830</name>
</gene>
<protein>
    <submittedName>
        <fullName evidence="3">MBL fold metallo-hydrolase</fullName>
    </submittedName>
</protein>
<dbReference type="AlphaFoldDB" id="A0A369LRE7"/>
<dbReference type="SUPFAM" id="SSF56281">
    <property type="entry name" value="Metallo-hydrolase/oxidoreductase"/>
    <property type="match status" value="1"/>
</dbReference>
<accession>A0A369LRE7</accession>
<sequence length="340" mass="37549">MTASSPVGNRLPRMRAPLGRPASDRMVPIVARSGGKTMTSSVGSFATRSCEKRYHGRKDTASTTEETAMEHGKHTFTFMGTAAGCGVPAFFCDCPACNEARRDPRARRGDCGALVRGTNADGSPGRNVLIDTPPDLRHQLLREDVRRVDELLYTHAHFDHLGGLGELEYLVQLVRKAPLPTYGSAAALEGAGIEFHYMTYCLDMRELAPFDELELDGVRYTALPVTHAPGTYGYLIETPETRLFYASDTGKLPPETAERVRDVDVMAMDATFWKRNWSPDAHHSVQECIEEGLELGAKTLYLTHLAMHYDEPVTLAELEEYLQQYGGRVKPAADGLTIDI</sequence>
<evidence type="ECO:0000313" key="3">
    <source>
        <dbReference type="EMBL" id="RDB62121.1"/>
    </source>
</evidence>
<feature type="region of interest" description="Disordered" evidence="1">
    <location>
        <begin position="1"/>
        <end position="20"/>
    </location>
</feature>
<dbReference type="CDD" id="cd16279">
    <property type="entry name" value="metallo-hydrolase-like_MBL-fold"/>
    <property type="match status" value="1"/>
</dbReference>
<dbReference type="Pfam" id="PF12706">
    <property type="entry name" value="Lactamase_B_2"/>
    <property type="match status" value="1"/>
</dbReference>
<evidence type="ECO:0000256" key="1">
    <source>
        <dbReference type="SAM" id="MobiDB-lite"/>
    </source>
</evidence>
<dbReference type="InterPro" id="IPR001279">
    <property type="entry name" value="Metallo-B-lactamas"/>
</dbReference>
<dbReference type="PANTHER" id="PTHR42663">
    <property type="entry name" value="HYDROLASE C777.06C-RELATED-RELATED"/>
    <property type="match status" value="1"/>
</dbReference>
<feature type="domain" description="Metallo-beta-lactamase" evidence="2">
    <location>
        <begin position="108"/>
        <end position="304"/>
    </location>
</feature>
<comment type="caution">
    <text evidence="3">The sequence shown here is derived from an EMBL/GenBank/DDBJ whole genome shotgun (WGS) entry which is preliminary data.</text>
</comment>
<keyword evidence="4" id="KW-1185">Reference proteome</keyword>
<name>A0A369LRE7_9ACTN</name>
<dbReference type="OrthoDB" id="3196337at2"/>
<reference evidence="3 4" key="1">
    <citation type="journal article" date="2018" name="Elife">
        <title>Discovery and characterization of a prevalent human gut bacterial enzyme sufficient for the inactivation of a family of plant toxins.</title>
        <authorList>
            <person name="Koppel N."/>
            <person name="Bisanz J.E."/>
            <person name="Pandelia M.E."/>
            <person name="Turnbaugh P.J."/>
            <person name="Balskus E.P."/>
        </authorList>
    </citation>
    <scope>NUCLEOTIDE SEQUENCE [LARGE SCALE GENOMIC DNA]</scope>
    <source>
        <strain evidence="3 4">3C</strain>
    </source>
</reference>
<dbReference type="InterPro" id="IPR036866">
    <property type="entry name" value="RibonucZ/Hydroxyglut_hydro"/>
</dbReference>
<dbReference type="GO" id="GO:0016787">
    <property type="term" value="F:hydrolase activity"/>
    <property type="evidence" value="ECO:0007669"/>
    <property type="project" value="UniProtKB-KW"/>
</dbReference>
<organism evidence="3 4">
    <name type="scientific">Gordonibacter pamelaeae</name>
    <dbReference type="NCBI Taxonomy" id="471189"/>
    <lineage>
        <taxon>Bacteria</taxon>
        <taxon>Bacillati</taxon>
        <taxon>Actinomycetota</taxon>
        <taxon>Coriobacteriia</taxon>
        <taxon>Eggerthellales</taxon>
        <taxon>Eggerthellaceae</taxon>
        <taxon>Gordonibacter</taxon>
    </lineage>
</organism>
<dbReference type="Gene3D" id="3.60.15.10">
    <property type="entry name" value="Ribonuclease Z/Hydroxyacylglutathione hydrolase-like"/>
    <property type="match status" value="1"/>
</dbReference>
<proteinExistence type="predicted"/>
<evidence type="ECO:0000259" key="2">
    <source>
        <dbReference type="SMART" id="SM00849"/>
    </source>
</evidence>